<gene>
    <name evidence="2" type="ORF">VHEMI09917</name>
</gene>
<dbReference type="Gene3D" id="2.40.40.10">
    <property type="entry name" value="RlpA-like domain"/>
    <property type="match status" value="1"/>
</dbReference>
<keyword evidence="3" id="KW-1185">Reference proteome</keyword>
<dbReference type="AlphaFoldDB" id="A0A0A1TQW9"/>
<dbReference type="InterPro" id="IPR036908">
    <property type="entry name" value="RlpA-like_sf"/>
</dbReference>
<name>A0A0A1TQW9_9HYPO</name>
<reference evidence="2 3" key="1">
    <citation type="journal article" date="2015" name="Genome Announc.">
        <title>Draft Genome Sequence and Gene Annotation of the Entomopathogenic Fungus Verticillium hemipterigenum.</title>
        <authorList>
            <person name="Horn F."/>
            <person name="Habel A."/>
            <person name="Scharf D.H."/>
            <person name="Dworschak J."/>
            <person name="Brakhage A.A."/>
            <person name="Guthke R."/>
            <person name="Hertweck C."/>
            <person name="Linde J."/>
        </authorList>
    </citation>
    <scope>NUCLEOTIDE SEQUENCE [LARGE SCALE GENOMIC DNA]</scope>
</reference>
<keyword evidence="1" id="KW-0732">Signal</keyword>
<dbReference type="CDD" id="cd22191">
    <property type="entry name" value="DPBB_RlpA_EXP_N-like"/>
    <property type="match status" value="1"/>
</dbReference>
<feature type="chain" id="PRO_5001979882" description="Ecp2 effector protein domain-containing protein" evidence="1">
    <location>
        <begin position="19"/>
        <end position="144"/>
    </location>
</feature>
<evidence type="ECO:0000313" key="2">
    <source>
        <dbReference type="EMBL" id="CEJ94380.1"/>
    </source>
</evidence>
<evidence type="ECO:0000313" key="3">
    <source>
        <dbReference type="Proteomes" id="UP000039046"/>
    </source>
</evidence>
<dbReference type="HOGENOM" id="CLU_1723606_0_0_1"/>
<dbReference type="Proteomes" id="UP000039046">
    <property type="component" value="Unassembled WGS sequence"/>
</dbReference>
<proteinExistence type="predicted"/>
<dbReference type="EMBL" id="CDHN01000007">
    <property type="protein sequence ID" value="CEJ94380.1"/>
    <property type="molecule type" value="Genomic_DNA"/>
</dbReference>
<evidence type="ECO:0000256" key="1">
    <source>
        <dbReference type="SAM" id="SignalP"/>
    </source>
</evidence>
<protein>
    <recommendedName>
        <fullName evidence="4">Ecp2 effector protein domain-containing protein</fullName>
    </recommendedName>
</protein>
<evidence type="ECO:0008006" key="4">
    <source>
        <dbReference type="Google" id="ProtNLM"/>
    </source>
</evidence>
<dbReference type="OrthoDB" id="623670at2759"/>
<accession>A0A0A1TQW9</accession>
<dbReference type="SUPFAM" id="SSF50685">
    <property type="entry name" value="Barwin-like endoglucanases"/>
    <property type="match status" value="1"/>
</dbReference>
<sequence length="144" mass="15629">MQFTTTLVTAALAATVSAAPQKTVSSNNQNGSIYRFGDAKQCHHILRDSGACGISTYFKKVNQEASFVAMPSDVFDKYGSAQNNKLCGKEITISHNGQTRKAIVADRNLSNDHSIDMCLDLWKAFGGKDNDGTVIHGMHFSINI</sequence>
<feature type="signal peptide" evidence="1">
    <location>
        <begin position="1"/>
        <end position="18"/>
    </location>
</feature>
<organism evidence="2 3">
    <name type="scientific">[Torrubiella] hemipterigena</name>
    <dbReference type="NCBI Taxonomy" id="1531966"/>
    <lineage>
        <taxon>Eukaryota</taxon>
        <taxon>Fungi</taxon>
        <taxon>Dikarya</taxon>
        <taxon>Ascomycota</taxon>
        <taxon>Pezizomycotina</taxon>
        <taxon>Sordariomycetes</taxon>
        <taxon>Hypocreomycetidae</taxon>
        <taxon>Hypocreales</taxon>
        <taxon>Clavicipitaceae</taxon>
        <taxon>Clavicipitaceae incertae sedis</taxon>
        <taxon>'Torrubiella' clade</taxon>
    </lineage>
</organism>